<reference evidence="2" key="1">
    <citation type="journal article" date="2020" name="Stud. Mycol.">
        <title>101 Dothideomycetes genomes: a test case for predicting lifestyles and emergence of pathogens.</title>
        <authorList>
            <person name="Haridas S."/>
            <person name="Albert R."/>
            <person name="Binder M."/>
            <person name="Bloem J."/>
            <person name="Labutti K."/>
            <person name="Salamov A."/>
            <person name="Andreopoulos B."/>
            <person name="Baker S."/>
            <person name="Barry K."/>
            <person name="Bills G."/>
            <person name="Bluhm B."/>
            <person name="Cannon C."/>
            <person name="Castanera R."/>
            <person name="Culley D."/>
            <person name="Daum C."/>
            <person name="Ezra D."/>
            <person name="Gonzalez J."/>
            <person name="Henrissat B."/>
            <person name="Kuo A."/>
            <person name="Liang C."/>
            <person name="Lipzen A."/>
            <person name="Lutzoni F."/>
            <person name="Magnuson J."/>
            <person name="Mondo S."/>
            <person name="Nolan M."/>
            <person name="Ohm R."/>
            <person name="Pangilinan J."/>
            <person name="Park H.-J."/>
            <person name="Ramirez L."/>
            <person name="Alfaro M."/>
            <person name="Sun H."/>
            <person name="Tritt A."/>
            <person name="Yoshinaga Y."/>
            <person name="Zwiers L.-H."/>
            <person name="Turgeon B."/>
            <person name="Goodwin S."/>
            <person name="Spatafora J."/>
            <person name="Crous P."/>
            <person name="Grigoriev I."/>
        </authorList>
    </citation>
    <scope>NUCLEOTIDE SEQUENCE</scope>
    <source>
        <strain evidence="2">CBS 113818</strain>
    </source>
</reference>
<protein>
    <submittedName>
        <fullName evidence="2">Uncharacterized protein</fullName>
    </submittedName>
</protein>
<feature type="compositionally biased region" description="Low complexity" evidence="1">
    <location>
        <begin position="35"/>
        <end position="53"/>
    </location>
</feature>
<evidence type="ECO:0000313" key="3">
    <source>
        <dbReference type="Proteomes" id="UP000799424"/>
    </source>
</evidence>
<dbReference type="Proteomes" id="UP000799424">
    <property type="component" value="Unassembled WGS sequence"/>
</dbReference>
<organism evidence="2 3">
    <name type="scientific">Ophiobolus disseminans</name>
    <dbReference type="NCBI Taxonomy" id="1469910"/>
    <lineage>
        <taxon>Eukaryota</taxon>
        <taxon>Fungi</taxon>
        <taxon>Dikarya</taxon>
        <taxon>Ascomycota</taxon>
        <taxon>Pezizomycotina</taxon>
        <taxon>Dothideomycetes</taxon>
        <taxon>Pleosporomycetidae</taxon>
        <taxon>Pleosporales</taxon>
        <taxon>Pleosporineae</taxon>
        <taxon>Phaeosphaeriaceae</taxon>
        <taxon>Ophiobolus</taxon>
    </lineage>
</organism>
<feature type="region of interest" description="Disordered" evidence="1">
    <location>
        <begin position="32"/>
        <end position="55"/>
    </location>
</feature>
<gene>
    <name evidence="2" type="ORF">CC86DRAFT_404881</name>
</gene>
<sequence>MKVFVLAFVASAAAAPWAGNYDKPYPTGTGYGPASSSVVVHPPPKSSSLAPKLVGPSGPLPHPIIQSGVLASSSVHT</sequence>
<accession>A0A6A7A526</accession>
<keyword evidence="3" id="KW-1185">Reference proteome</keyword>
<name>A0A6A7A526_9PLEO</name>
<dbReference type="EMBL" id="MU006223">
    <property type="protein sequence ID" value="KAF2827839.1"/>
    <property type="molecule type" value="Genomic_DNA"/>
</dbReference>
<dbReference type="AlphaFoldDB" id="A0A6A7A526"/>
<evidence type="ECO:0000313" key="2">
    <source>
        <dbReference type="EMBL" id="KAF2827839.1"/>
    </source>
</evidence>
<proteinExistence type="predicted"/>
<evidence type="ECO:0000256" key="1">
    <source>
        <dbReference type="SAM" id="MobiDB-lite"/>
    </source>
</evidence>